<gene>
    <name evidence="1" type="ORF">MAUB_06040</name>
</gene>
<reference evidence="1 2" key="1">
    <citation type="journal article" date="2019" name="Emerg. Microbes Infect.">
        <title>Comprehensive subspecies identification of 175 nontuberculous mycobacteria species based on 7547 genomic profiles.</title>
        <authorList>
            <person name="Matsumoto Y."/>
            <person name="Kinjo T."/>
            <person name="Motooka D."/>
            <person name="Nabeya D."/>
            <person name="Jung N."/>
            <person name="Uechi K."/>
            <person name="Horii T."/>
            <person name="Iida T."/>
            <person name="Fujita J."/>
            <person name="Nakamura S."/>
        </authorList>
    </citation>
    <scope>NUCLEOTIDE SEQUENCE [LARGE SCALE GENOMIC DNA]</scope>
    <source>
        <strain evidence="1 2">JCM 15296</strain>
    </source>
</reference>
<sequence length="66" mass="6738">MPVTDSVGEAAVLDAEGVVLVVLLVELGCSDDGFSPEQPTPTNPMTAAVPTAEIATRCLTVEPPQS</sequence>
<protein>
    <recommendedName>
        <fullName evidence="3">Lipoprotein</fullName>
    </recommendedName>
</protein>
<evidence type="ECO:0008006" key="3">
    <source>
        <dbReference type="Google" id="ProtNLM"/>
    </source>
</evidence>
<dbReference type="EMBL" id="AP022577">
    <property type="protein sequence ID" value="BBX82731.1"/>
    <property type="molecule type" value="Genomic_DNA"/>
</dbReference>
<accession>A0ABM8HM53</accession>
<proteinExistence type="predicted"/>
<dbReference type="Proteomes" id="UP000465609">
    <property type="component" value="Chromosome"/>
</dbReference>
<keyword evidence="2" id="KW-1185">Reference proteome</keyword>
<name>A0ABM8HM53_9MYCO</name>
<evidence type="ECO:0000313" key="1">
    <source>
        <dbReference type="EMBL" id="BBX82731.1"/>
    </source>
</evidence>
<evidence type="ECO:0000313" key="2">
    <source>
        <dbReference type="Proteomes" id="UP000465609"/>
    </source>
</evidence>
<organism evidence="1 2">
    <name type="scientific">Mycolicibacterium aubagnense</name>
    <dbReference type="NCBI Taxonomy" id="319707"/>
    <lineage>
        <taxon>Bacteria</taxon>
        <taxon>Bacillati</taxon>
        <taxon>Actinomycetota</taxon>
        <taxon>Actinomycetes</taxon>
        <taxon>Mycobacteriales</taxon>
        <taxon>Mycobacteriaceae</taxon>
        <taxon>Mycolicibacterium</taxon>
    </lineage>
</organism>